<evidence type="ECO:0000256" key="3">
    <source>
        <dbReference type="ARBA" id="ARBA00022679"/>
    </source>
</evidence>
<feature type="domain" description="Aminotransferase class I/classII large" evidence="5">
    <location>
        <begin position="35"/>
        <end position="322"/>
    </location>
</feature>
<dbReference type="PANTHER" id="PTHR43643:SF2">
    <property type="entry name" value="INDUCIBLE LYSINE DECARBOXYLASE"/>
    <property type="match status" value="1"/>
</dbReference>
<accession>A0A4R2ME55</accession>
<dbReference type="EMBL" id="SLXD01000002">
    <property type="protein sequence ID" value="TCP04671.1"/>
    <property type="molecule type" value="Genomic_DNA"/>
</dbReference>
<gene>
    <name evidence="6" type="ORF">EV684_102432</name>
</gene>
<evidence type="ECO:0000313" key="7">
    <source>
        <dbReference type="Proteomes" id="UP000295106"/>
    </source>
</evidence>
<dbReference type="Proteomes" id="UP000295106">
    <property type="component" value="Unassembled WGS sequence"/>
</dbReference>
<dbReference type="InterPro" id="IPR015422">
    <property type="entry name" value="PyrdxlP-dep_Trfase_small"/>
</dbReference>
<protein>
    <submittedName>
        <fullName evidence="6">Histidinol-phosphate aminotransferase</fullName>
    </submittedName>
</protein>
<proteinExistence type="inferred from homology"/>
<dbReference type="OrthoDB" id="9813612at2"/>
<sequence length="334" mass="34948">MDLLRSDPAAGRVHGGPDRHGPAAWDFSTCANAAGPCPAAVAALQRVDPTRYPDPGYHALRERLAAWHRVEPARVVLAASASEFIQRITAVGARLSPGAVALPAHAFGDYAAAARAAGRAVTVGADPAATLRWIGEPSSPLGQDAPPPRDLSRVPTVLDSVYAPLRLGGASRWSTPDRHAAFVLHGPNKALGLCGLRGAYALAPEPEAVDWDVSAWTDALAAAEPSWPLGAHAVAMIETWTEPATQRWLAGARLTLGGWLTELRAMLEDLGFEILPSAANFLCVRPPPGAPDAAALRRHGVAVRDTTSFGLPGHWRLSAQPSAAVAALRAALRG</sequence>
<keyword evidence="3 6" id="KW-0808">Transferase</keyword>
<dbReference type="GO" id="GO:0008483">
    <property type="term" value="F:transaminase activity"/>
    <property type="evidence" value="ECO:0007669"/>
    <property type="project" value="UniProtKB-KW"/>
</dbReference>
<organism evidence="6 7">
    <name type="scientific">Rubrivivax gelatinosus</name>
    <name type="common">Rhodocyclus gelatinosus</name>
    <name type="synonym">Rhodopseudomonas gelatinosa</name>
    <dbReference type="NCBI Taxonomy" id="28068"/>
    <lineage>
        <taxon>Bacteria</taxon>
        <taxon>Pseudomonadati</taxon>
        <taxon>Pseudomonadota</taxon>
        <taxon>Betaproteobacteria</taxon>
        <taxon>Burkholderiales</taxon>
        <taxon>Sphaerotilaceae</taxon>
        <taxon>Rubrivivax</taxon>
    </lineage>
</organism>
<keyword evidence="2 6" id="KW-0032">Aminotransferase</keyword>
<dbReference type="Gene3D" id="3.90.1150.10">
    <property type="entry name" value="Aspartate Aminotransferase, domain 1"/>
    <property type="match status" value="1"/>
</dbReference>
<dbReference type="InterPro" id="IPR004839">
    <property type="entry name" value="Aminotransferase_I/II_large"/>
</dbReference>
<dbReference type="InterPro" id="IPR050106">
    <property type="entry name" value="HistidinolP_aminotransfase"/>
</dbReference>
<comment type="similarity">
    <text evidence="1">Belongs to the class-II pyridoxal-phosphate-dependent aminotransferase family. Histidinol-phosphate aminotransferase subfamily.</text>
</comment>
<dbReference type="InterPro" id="IPR015421">
    <property type="entry name" value="PyrdxlP-dep_Trfase_major"/>
</dbReference>
<dbReference type="SUPFAM" id="SSF53383">
    <property type="entry name" value="PLP-dependent transferases"/>
    <property type="match status" value="1"/>
</dbReference>
<keyword evidence="4" id="KW-0663">Pyridoxal phosphate</keyword>
<dbReference type="PANTHER" id="PTHR43643">
    <property type="entry name" value="HISTIDINOL-PHOSPHATE AMINOTRANSFERASE 2"/>
    <property type="match status" value="1"/>
</dbReference>
<evidence type="ECO:0000256" key="2">
    <source>
        <dbReference type="ARBA" id="ARBA00022576"/>
    </source>
</evidence>
<evidence type="ECO:0000259" key="5">
    <source>
        <dbReference type="Pfam" id="PF00155"/>
    </source>
</evidence>
<evidence type="ECO:0000256" key="1">
    <source>
        <dbReference type="ARBA" id="ARBA00007970"/>
    </source>
</evidence>
<dbReference type="GO" id="GO:0030170">
    <property type="term" value="F:pyridoxal phosphate binding"/>
    <property type="evidence" value="ECO:0007669"/>
    <property type="project" value="InterPro"/>
</dbReference>
<dbReference type="Pfam" id="PF00155">
    <property type="entry name" value="Aminotran_1_2"/>
    <property type="match status" value="1"/>
</dbReference>
<dbReference type="AlphaFoldDB" id="A0A4R2ME55"/>
<evidence type="ECO:0000256" key="4">
    <source>
        <dbReference type="ARBA" id="ARBA00022898"/>
    </source>
</evidence>
<comment type="caution">
    <text evidence="6">The sequence shown here is derived from an EMBL/GenBank/DDBJ whole genome shotgun (WGS) entry which is preliminary data.</text>
</comment>
<dbReference type="InterPro" id="IPR015424">
    <property type="entry name" value="PyrdxlP-dep_Trfase"/>
</dbReference>
<dbReference type="RefSeq" id="WP_132645153.1">
    <property type="nucleotide sequence ID" value="NZ_NRRI01000023.1"/>
</dbReference>
<evidence type="ECO:0000313" key="6">
    <source>
        <dbReference type="EMBL" id="TCP04671.1"/>
    </source>
</evidence>
<reference evidence="6 7" key="1">
    <citation type="submission" date="2019-03" db="EMBL/GenBank/DDBJ databases">
        <title>Genomic Encyclopedia of Type Strains, Phase IV (KMG-IV): sequencing the most valuable type-strain genomes for metagenomic binning, comparative biology and taxonomic classification.</title>
        <authorList>
            <person name="Goeker M."/>
        </authorList>
    </citation>
    <scope>NUCLEOTIDE SEQUENCE [LARGE SCALE GENOMIC DNA]</scope>
    <source>
        <strain evidence="6 7">DSM 1709</strain>
    </source>
</reference>
<name>A0A4R2ME55_RUBGE</name>
<dbReference type="Gene3D" id="3.40.640.10">
    <property type="entry name" value="Type I PLP-dependent aspartate aminotransferase-like (Major domain)"/>
    <property type="match status" value="1"/>
</dbReference>